<evidence type="ECO:0000256" key="3">
    <source>
        <dbReference type="ARBA" id="ARBA00022827"/>
    </source>
</evidence>
<dbReference type="SUPFAM" id="SSF56176">
    <property type="entry name" value="FAD-binding/transporter-associated domain-like"/>
    <property type="match status" value="1"/>
</dbReference>
<keyword evidence="3" id="KW-0274">FAD</keyword>
<dbReference type="Proteomes" id="UP000236752">
    <property type="component" value="Unassembled WGS sequence"/>
</dbReference>
<dbReference type="PANTHER" id="PTHR13878:SF53">
    <property type="entry name" value="CYTOKININ DEHYDROGENASE 6"/>
    <property type="match status" value="1"/>
</dbReference>
<dbReference type="Pfam" id="PF01565">
    <property type="entry name" value="FAD_binding_4"/>
    <property type="match status" value="1"/>
</dbReference>
<evidence type="ECO:0000256" key="2">
    <source>
        <dbReference type="ARBA" id="ARBA00022630"/>
    </source>
</evidence>
<keyword evidence="2" id="KW-0285">Flavoprotein</keyword>
<dbReference type="GO" id="GO:0071949">
    <property type="term" value="F:FAD binding"/>
    <property type="evidence" value="ECO:0007669"/>
    <property type="project" value="InterPro"/>
</dbReference>
<dbReference type="InterPro" id="IPR016164">
    <property type="entry name" value="FAD-linked_Oxase-like_C"/>
</dbReference>
<protein>
    <submittedName>
        <fullName evidence="6">FAD/FMN-containing dehydrogenase</fullName>
    </submittedName>
</protein>
<dbReference type="EMBL" id="FNUZ01000001">
    <property type="protein sequence ID" value="SEF63784.1"/>
    <property type="molecule type" value="Genomic_DNA"/>
</dbReference>
<dbReference type="GO" id="GO:0016491">
    <property type="term" value="F:oxidoreductase activity"/>
    <property type="evidence" value="ECO:0007669"/>
    <property type="project" value="UniProtKB-KW"/>
</dbReference>
<sequence>MKTFTRRAALVGLGGVAGYGLSGALRPNLPVYAGTKPMPAPSGEGFLNDASGLSATPIKKHLILNDAADDVLVEKIRAELAEAQSEGRPLNVGAARHSMGAQAIPRDGTAITFDNGAVEIDSDAQTYRVHAGARWSEVIAALDPQGWSPKVMQSNHDFGVAATYSVNAHGWAVPFGPMGSTVRSVRMVLASGDLVTCSPDENRDLFYMAMGGYGLVGVIVDLEVEMVKNTRLVPSFQLLDATGFAQAFQTAVDDPTVKMAFGRLNVERATFFQKAMLTTFREAEDQDDLPPASGSGIMSHLASRIYRAQLGNEPFKSFRWFNETRVGPALRSGPYTRNSLINEPVATLADRNPDRTDILHEYFVGFDRFNDFLTACQDVIPASYQEFLNVTLRYVATDDNSLLSYAPVPRIAAVMSFSQELNQRAEADMTRMTRALIDRIADIEGAYYLPYRPHATLDQFKRVYPWSIAFAEAKRYLDPDLVLRNNLWDQYLGQI</sequence>
<dbReference type="InterPro" id="IPR050432">
    <property type="entry name" value="FAD-linked_Oxidoreductases_BP"/>
</dbReference>
<dbReference type="InterPro" id="IPR006094">
    <property type="entry name" value="Oxid_FAD_bind_N"/>
</dbReference>
<evidence type="ECO:0000259" key="5">
    <source>
        <dbReference type="PROSITE" id="PS51387"/>
    </source>
</evidence>
<dbReference type="OrthoDB" id="143770at2"/>
<evidence type="ECO:0000256" key="1">
    <source>
        <dbReference type="ARBA" id="ARBA00005466"/>
    </source>
</evidence>
<organism evidence="6 7">
    <name type="scientific">Thalassococcus halodurans</name>
    <dbReference type="NCBI Taxonomy" id="373675"/>
    <lineage>
        <taxon>Bacteria</taxon>
        <taxon>Pseudomonadati</taxon>
        <taxon>Pseudomonadota</taxon>
        <taxon>Alphaproteobacteria</taxon>
        <taxon>Rhodobacterales</taxon>
        <taxon>Roseobacteraceae</taxon>
        <taxon>Thalassococcus</taxon>
    </lineage>
</organism>
<dbReference type="RefSeq" id="WP_103909025.1">
    <property type="nucleotide sequence ID" value="NZ_FNUZ01000001.1"/>
</dbReference>
<dbReference type="PANTHER" id="PTHR13878">
    <property type="entry name" value="GULONOLACTONE OXIDASE"/>
    <property type="match status" value="1"/>
</dbReference>
<dbReference type="AlphaFoldDB" id="A0A1H5TLY9"/>
<dbReference type="PROSITE" id="PS51387">
    <property type="entry name" value="FAD_PCMH"/>
    <property type="match status" value="1"/>
</dbReference>
<feature type="domain" description="FAD-binding PCMH-type" evidence="5">
    <location>
        <begin position="64"/>
        <end position="229"/>
    </location>
</feature>
<dbReference type="InterPro" id="IPR016166">
    <property type="entry name" value="FAD-bd_PCMH"/>
</dbReference>
<dbReference type="SUPFAM" id="SSF55103">
    <property type="entry name" value="FAD-linked oxidases, C-terminal domain"/>
    <property type="match status" value="1"/>
</dbReference>
<reference evidence="6 7" key="1">
    <citation type="submission" date="2016-10" db="EMBL/GenBank/DDBJ databases">
        <authorList>
            <person name="de Groot N.N."/>
        </authorList>
    </citation>
    <scope>NUCLEOTIDE SEQUENCE [LARGE SCALE GENOMIC DNA]</scope>
    <source>
        <strain evidence="6 7">DSM 26915</strain>
    </source>
</reference>
<evidence type="ECO:0000313" key="7">
    <source>
        <dbReference type="Proteomes" id="UP000236752"/>
    </source>
</evidence>
<dbReference type="InterPro" id="IPR016169">
    <property type="entry name" value="FAD-bd_PCMH_sub2"/>
</dbReference>
<proteinExistence type="inferred from homology"/>
<dbReference type="InterPro" id="IPR036318">
    <property type="entry name" value="FAD-bd_PCMH-like_sf"/>
</dbReference>
<dbReference type="Gene3D" id="3.30.465.10">
    <property type="match status" value="1"/>
</dbReference>
<keyword evidence="4" id="KW-0560">Oxidoreductase</keyword>
<evidence type="ECO:0000256" key="4">
    <source>
        <dbReference type="ARBA" id="ARBA00023002"/>
    </source>
</evidence>
<gene>
    <name evidence="6" type="ORF">SAMN04488045_0669</name>
</gene>
<evidence type="ECO:0000313" key="6">
    <source>
        <dbReference type="EMBL" id="SEF63784.1"/>
    </source>
</evidence>
<keyword evidence="7" id="KW-1185">Reference proteome</keyword>
<name>A0A1H5TLY9_9RHOB</name>
<comment type="similarity">
    <text evidence="1">Belongs to the oxygen-dependent FAD-linked oxidoreductase family.</text>
</comment>
<accession>A0A1H5TLY9</accession>